<sequence length="162" mass="16848">MEAALPRKKTTPAKPTGRPRFEPTREQRAAVTTLAAAGFSAEKIAVALTAAGAPVCGNTVRKVFAAELAGGVAQVEALAVRTLVQAMQRGSVPAATFWLKYRSGWRDGIVVAVEPSAGSPEAQVAALAGVRHCLSELAEARRNGTIFGEEIAAMSAALSVRH</sequence>
<feature type="region of interest" description="Disordered" evidence="1">
    <location>
        <begin position="1"/>
        <end position="27"/>
    </location>
</feature>
<evidence type="ECO:0000313" key="2">
    <source>
        <dbReference type="EMBL" id="KIM00520.1"/>
    </source>
</evidence>
<name>A0A0C2YL61_PARME</name>
<protein>
    <submittedName>
        <fullName evidence="2">Uncharacterized protein</fullName>
    </submittedName>
</protein>
<keyword evidence="3" id="KW-1185">Reference proteome</keyword>
<dbReference type="Proteomes" id="UP000031971">
    <property type="component" value="Unassembled WGS sequence"/>
</dbReference>
<evidence type="ECO:0000313" key="3">
    <source>
        <dbReference type="Proteomes" id="UP000031971"/>
    </source>
</evidence>
<comment type="caution">
    <text evidence="2">The sequence shown here is derived from an EMBL/GenBank/DDBJ whole genome shotgun (WGS) entry which is preliminary data.</text>
</comment>
<reference evidence="2 3" key="1">
    <citation type="submission" date="2015-01" db="EMBL/GenBank/DDBJ databases">
        <title>Genome Sequence of Magnetospirillum magnetotacticum Strain MS-1.</title>
        <authorList>
            <person name="Marinov G.K."/>
            <person name="Smalley M.D."/>
            <person name="DeSalvo G."/>
        </authorList>
    </citation>
    <scope>NUCLEOTIDE SEQUENCE [LARGE SCALE GENOMIC DNA]</scope>
    <source>
        <strain evidence="2 3">MS-1</strain>
    </source>
</reference>
<organism evidence="2 3">
    <name type="scientific">Paramagnetospirillum magnetotacticum MS-1</name>
    <dbReference type="NCBI Taxonomy" id="272627"/>
    <lineage>
        <taxon>Bacteria</taxon>
        <taxon>Pseudomonadati</taxon>
        <taxon>Pseudomonadota</taxon>
        <taxon>Alphaproteobacteria</taxon>
        <taxon>Rhodospirillales</taxon>
        <taxon>Magnetospirillaceae</taxon>
        <taxon>Paramagnetospirillum</taxon>
    </lineage>
</organism>
<dbReference type="STRING" id="272627.CCC_03122"/>
<feature type="compositionally biased region" description="Basic residues" evidence="1">
    <location>
        <begin position="1"/>
        <end position="11"/>
    </location>
</feature>
<accession>A0A0C2YL61</accession>
<dbReference type="AlphaFoldDB" id="A0A0C2YL61"/>
<dbReference type="EMBL" id="JXSL01000009">
    <property type="protein sequence ID" value="KIM00520.1"/>
    <property type="molecule type" value="Genomic_DNA"/>
</dbReference>
<evidence type="ECO:0000256" key="1">
    <source>
        <dbReference type="SAM" id="MobiDB-lite"/>
    </source>
</evidence>
<gene>
    <name evidence="2" type="ORF">CCC_03122</name>
</gene>
<proteinExistence type="predicted"/>